<dbReference type="EMBL" id="MHQK01000035">
    <property type="protein sequence ID" value="OHA01107.1"/>
    <property type="molecule type" value="Genomic_DNA"/>
</dbReference>
<dbReference type="AlphaFoldDB" id="A0A1G2KNX8"/>
<comment type="caution">
    <text evidence="1">The sequence shown here is derived from an EMBL/GenBank/DDBJ whole genome shotgun (WGS) entry which is preliminary data.</text>
</comment>
<reference evidence="1 2" key="1">
    <citation type="journal article" date="2016" name="Nat. Commun.">
        <title>Thousands of microbial genomes shed light on interconnected biogeochemical processes in an aquifer system.</title>
        <authorList>
            <person name="Anantharaman K."/>
            <person name="Brown C.T."/>
            <person name="Hug L.A."/>
            <person name="Sharon I."/>
            <person name="Castelle C.J."/>
            <person name="Probst A.J."/>
            <person name="Thomas B.C."/>
            <person name="Singh A."/>
            <person name="Wilkins M.J."/>
            <person name="Karaoz U."/>
            <person name="Brodie E.L."/>
            <person name="Williams K.H."/>
            <person name="Hubbard S.S."/>
            <person name="Banfield J.F."/>
        </authorList>
    </citation>
    <scope>NUCLEOTIDE SEQUENCE [LARGE SCALE GENOMIC DNA]</scope>
</reference>
<sequence>MTHEISHFIPIYTEINLPFYFIFANNTSRQATRLPHRKKGENKKNAQRAAGMAALCAMVGAPSRV</sequence>
<organism evidence="1 2">
    <name type="scientific">Candidatus Sungbacteria bacterium RIFCSPHIGHO2_02_FULL_49_20</name>
    <dbReference type="NCBI Taxonomy" id="1802272"/>
    <lineage>
        <taxon>Bacteria</taxon>
        <taxon>Candidatus Sungiibacteriota</taxon>
    </lineage>
</organism>
<name>A0A1G2KNX8_9BACT</name>
<gene>
    <name evidence="1" type="ORF">A3C12_02405</name>
</gene>
<evidence type="ECO:0000313" key="2">
    <source>
        <dbReference type="Proteomes" id="UP000178710"/>
    </source>
</evidence>
<evidence type="ECO:0000313" key="1">
    <source>
        <dbReference type="EMBL" id="OHA01107.1"/>
    </source>
</evidence>
<proteinExistence type="predicted"/>
<accession>A0A1G2KNX8</accession>
<dbReference type="Proteomes" id="UP000178710">
    <property type="component" value="Unassembled WGS sequence"/>
</dbReference>
<protein>
    <submittedName>
        <fullName evidence="1">Uncharacterized protein</fullName>
    </submittedName>
</protein>